<dbReference type="GO" id="GO:0003676">
    <property type="term" value="F:nucleic acid binding"/>
    <property type="evidence" value="ECO:0007669"/>
    <property type="project" value="InterPro"/>
</dbReference>
<dbReference type="EMBL" id="SMCO01000024">
    <property type="protein sequence ID" value="TCV81282.1"/>
    <property type="molecule type" value="Genomic_DNA"/>
</dbReference>
<evidence type="ECO:0000313" key="3">
    <source>
        <dbReference type="Proteomes" id="UP000295367"/>
    </source>
</evidence>
<keyword evidence="3" id="KW-1185">Reference proteome</keyword>
<proteinExistence type="predicted"/>
<dbReference type="Pfam" id="PF01844">
    <property type="entry name" value="HNH"/>
    <property type="match status" value="1"/>
</dbReference>
<keyword evidence="2" id="KW-0540">Nuclease</keyword>
<keyword evidence="2" id="KW-0378">Hydrolase</keyword>
<organism evidence="2 3">
    <name type="scientific">Sulfurirhabdus autotrophica</name>
    <dbReference type="NCBI Taxonomy" id="1706046"/>
    <lineage>
        <taxon>Bacteria</taxon>
        <taxon>Pseudomonadati</taxon>
        <taxon>Pseudomonadota</taxon>
        <taxon>Betaproteobacteria</taxon>
        <taxon>Nitrosomonadales</taxon>
        <taxon>Sulfuricellaceae</taxon>
        <taxon>Sulfurirhabdus</taxon>
    </lineage>
</organism>
<feature type="domain" description="HNH" evidence="1">
    <location>
        <begin position="41"/>
        <end position="86"/>
    </location>
</feature>
<keyword evidence="2" id="KW-0255">Endonuclease</keyword>
<sequence>MPKRKSLIRPRTIAFVLQSGLCCYCGCPMWSENPTEFITKCGITRRQAKDLQCTGEHLEAHKDGGTVVQSNIAAACRICNQGRHRRKVAPSPDSYKQLVSSRMAKKRWHQPWVFQKLLPAFQVD</sequence>
<dbReference type="GO" id="GO:0008270">
    <property type="term" value="F:zinc ion binding"/>
    <property type="evidence" value="ECO:0007669"/>
    <property type="project" value="InterPro"/>
</dbReference>
<dbReference type="Proteomes" id="UP000295367">
    <property type="component" value="Unassembled WGS sequence"/>
</dbReference>
<protein>
    <submittedName>
        <fullName evidence="2">HNH endonuclease</fullName>
    </submittedName>
</protein>
<evidence type="ECO:0000259" key="1">
    <source>
        <dbReference type="Pfam" id="PF01844"/>
    </source>
</evidence>
<dbReference type="AlphaFoldDB" id="A0A4R3XSG4"/>
<accession>A0A4R3XSG4</accession>
<dbReference type="InterPro" id="IPR002711">
    <property type="entry name" value="HNH"/>
</dbReference>
<dbReference type="RefSeq" id="WP_124946678.1">
    <property type="nucleotide sequence ID" value="NZ_SMCO01000024.1"/>
</dbReference>
<dbReference type="OrthoDB" id="9802901at2"/>
<reference evidence="2 3" key="1">
    <citation type="submission" date="2019-03" db="EMBL/GenBank/DDBJ databases">
        <title>Genomic Encyclopedia of Type Strains, Phase IV (KMG-IV): sequencing the most valuable type-strain genomes for metagenomic binning, comparative biology and taxonomic classification.</title>
        <authorList>
            <person name="Goeker M."/>
        </authorList>
    </citation>
    <scope>NUCLEOTIDE SEQUENCE [LARGE SCALE GENOMIC DNA]</scope>
    <source>
        <strain evidence="2 3">DSM 100309</strain>
    </source>
</reference>
<dbReference type="Gene3D" id="1.10.30.50">
    <property type="match status" value="1"/>
</dbReference>
<evidence type="ECO:0000313" key="2">
    <source>
        <dbReference type="EMBL" id="TCV81282.1"/>
    </source>
</evidence>
<name>A0A4R3XSG4_9PROT</name>
<gene>
    <name evidence="2" type="ORF">EDC63_12431</name>
</gene>
<dbReference type="GO" id="GO:0004519">
    <property type="term" value="F:endonuclease activity"/>
    <property type="evidence" value="ECO:0007669"/>
    <property type="project" value="UniProtKB-KW"/>
</dbReference>
<comment type="caution">
    <text evidence="2">The sequence shown here is derived from an EMBL/GenBank/DDBJ whole genome shotgun (WGS) entry which is preliminary data.</text>
</comment>